<feature type="binding site" evidence="6 9">
    <location>
        <begin position="172"/>
        <end position="174"/>
    </location>
    <ligand>
        <name>substrate</name>
    </ligand>
</feature>
<feature type="binding site" evidence="6 9">
    <location>
        <begin position="159"/>
        <end position="161"/>
    </location>
    <ligand>
        <name>substrate</name>
    </ligand>
</feature>
<evidence type="ECO:0000256" key="7">
    <source>
        <dbReference type="PIRNR" id="PIRNR016262"/>
    </source>
</evidence>
<dbReference type="NCBIfam" id="TIGR00214">
    <property type="entry name" value="lipB"/>
    <property type="match status" value="1"/>
</dbReference>
<organism evidence="12 13">
    <name type="scientific">Saprospira grandis (strain Lewin)</name>
    <dbReference type="NCBI Taxonomy" id="984262"/>
    <lineage>
        <taxon>Bacteria</taxon>
        <taxon>Pseudomonadati</taxon>
        <taxon>Bacteroidota</taxon>
        <taxon>Saprospiria</taxon>
        <taxon>Saprospirales</taxon>
        <taxon>Saprospiraceae</taxon>
        <taxon>Saprospira</taxon>
    </lineage>
</organism>
<dbReference type="Gene3D" id="3.30.930.10">
    <property type="entry name" value="Bira Bifunctional Protein, Domain 2"/>
    <property type="match status" value="1"/>
</dbReference>
<dbReference type="HAMAP" id="MF_00013">
    <property type="entry name" value="LipB"/>
    <property type="match status" value="1"/>
</dbReference>
<dbReference type="EC" id="2.3.1.181" evidence="6 7"/>
<dbReference type="GO" id="GO:0033819">
    <property type="term" value="F:lipoyl(octanoyl) transferase activity"/>
    <property type="evidence" value="ECO:0007669"/>
    <property type="project" value="UniProtKB-EC"/>
</dbReference>
<feature type="active site" description="Acyl-thioester intermediate" evidence="6 8">
    <location>
        <position position="190"/>
    </location>
</feature>
<dbReference type="FunFam" id="3.30.930.10:FF:000035">
    <property type="entry name" value="Putative lipoyltransferase 2, mitochondrial"/>
    <property type="match status" value="1"/>
</dbReference>
<dbReference type="HOGENOM" id="CLU_035168_1_3_10"/>
<dbReference type="InterPro" id="IPR020605">
    <property type="entry name" value="Octanoyltransferase_CS"/>
</dbReference>
<evidence type="ECO:0000256" key="6">
    <source>
        <dbReference type="HAMAP-Rule" id="MF_00013"/>
    </source>
</evidence>
<evidence type="ECO:0000259" key="11">
    <source>
        <dbReference type="PROSITE" id="PS51733"/>
    </source>
</evidence>
<comment type="miscellaneous">
    <text evidence="6">In the reaction, the free carboxyl group of octanoic acid is attached via an amide linkage to the epsilon-amino group of a specific lysine residue of lipoyl domains of lipoate-dependent enzymes.</text>
</comment>
<keyword evidence="3 6" id="KW-0808">Transferase</keyword>
<dbReference type="PROSITE" id="PS01313">
    <property type="entry name" value="LIPB"/>
    <property type="match status" value="1"/>
</dbReference>
<dbReference type="eggNOG" id="COG0321">
    <property type="taxonomic scope" value="Bacteria"/>
</dbReference>
<keyword evidence="2 6" id="KW-0963">Cytoplasm</keyword>
<feature type="domain" description="BPL/LPL catalytic" evidence="11">
    <location>
        <begin position="42"/>
        <end position="229"/>
    </location>
</feature>
<keyword evidence="12" id="KW-0436">Ligase</keyword>
<dbReference type="RefSeq" id="WP_015693707.1">
    <property type="nucleotide sequence ID" value="NC_016940.1"/>
</dbReference>
<evidence type="ECO:0000256" key="2">
    <source>
        <dbReference type="ARBA" id="ARBA00022490"/>
    </source>
</evidence>
<dbReference type="UniPathway" id="UPA00538">
    <property type="reaction ID" value="UER00592"/>
</dbReference>
<dbReference type="SUPFAM" id="SSF55681">
    <property type="entry name" value="Class II aaRS and biotin synthetases"/>
    <property type="match status" value="1"/>
</dbReference>
<comment type="catalytic activity">
    <reaction evidence="6 7">
        <text>octanoyl-[ACP] + L-lysyl-[protein] = N(6)-octanoyl-L-lysyl-[protein] + holo-[ACP] + H(+)</text>
        <dbReference type="Rhea" id="RHEA:17665"/>
        <dbReference type="Rhea" id="RHEA-COMP:9636"/>
        <dbReference type="Rhea" id="RHEA-COMP:9685"/>
        <dbReference type="Rhea" id="RHEA-COMP:9752"/>
        <dbReference type="Rhea" id="RHEA-COMP:9928"/>
        <dbReference type="ChEBI" id="CHEBI:15378"/>
        <dbReference type="ChEBI" id="CHEBI:29969"/>
        <dbReference type="ChEBI" id="CHEBI:64479"/>
        <dbReference type="ChEBI" id="CHEBI:78463"/>
        <dbReference type="ChEBI" id="CHEBI:78809"/>
        <dbReference type="EC" id="2.3.1.181"/>
    </reaction>
</comment>
<feature type="site" description="Lowers pKa of active site Cys" evidence="6 10">
    <location>
        <position position="156"/>
    </location>
</feature>
<keyword evidence="13" id="KW-1185">Reference proteome</keyword>
<comment type="similarity">
    <text evidence="6 7">Belongs to the LipB family.</text>
</comment>
<protein>
    <recommendedName>
        <fullName evidence="6 7">Octanoyltransferase</fullName>
        <ecNumber evidence="6 7">2.3.1.181</ecNumber>
    </recommendedName>
    <alternativeName>
        <fullName evidence="6">Lipoate-protein ligase B</fullName>
    </alternativeName>
    <alternativeName>
        <fullName evidence="6">Lipoyl/octanoyl transferase</fullName>
    </alternativeName>
    <alternativeName>
        <fullName evidence="6">Octanoyl-[acyl-carrier-protein]-protein N-octanoyltransferase</fullName>
    </alternativeName>
</protein>
<keyword evidence="4 6" id="KW-0012">Acyltransferase</keyword>
<dbReference type="NCBIfam" id="NF010925">
    <property type="entry name" value="PRK14345.1"/>
    <property type="match status" value="1"/>
</dbReference>
<feature type="binding site" evidence="6 9">
    <location>
        <begin position="87"/>
        <end position="94"/>
    </location>
    <ligand>
        <name>substrate</name>
    </ligand>
</feature>
<dbReference type="InterPro" id="IPR000544">
    <property type="entry name" value="Octanoyltransferase"/>
</dbReference>
<dbReference type="KEGG" id="sgn:SGRA_3387"/>
<comment type="subcellular location">
    <subcellularLocation>
        <location evidence="6">Cytoplasm</location>
    </subcellularLocation>
</comment>
<dbReference type="InterPro" id="IPR045864">
    <property type="entry name" value="aa-tRNA-synth_II/BPL/LPL"/>
</dbReference>
<dbReference type="STRING" id="984262.SGRA_3387"/>
<dbReference type="GO" id="GO:0009249">
    <property type="term" value="P:protein lipoylation"/>
    <property type="evidence" value="ECO:0007669"/>
    <property type="project" value="InterPro"/>
</dbReference>
<evidence type="ECO:0000256" key="10">
    <source>
        <dbReference type="PIRSR" id="PIRSR016262-3"/>
    </source>
</evidence>
<evidence type="ECO:0000313" key="12">
    <source>
        <dbReference type="EMBL" id="AFC26112.1"/>
    </source>
</evidence>
<dbReference type="EMBL" id="CP002831">
    <property type="protein sequence ID" value="AFC26112.1"/>
    <property type="molecule type" value="Genomic_DNA"/>
</dbReference>
<comment type="function">
    <text evidence="5 6 7">Catalyzes the transfer of endogenously produced octanoic acid from octanoyl-acyl-carrier-protein onto the lipoyl domains of lipoate-dependent enzymes. Lipoyl-ACP can also act as a substrate although octanoyl-ACP is likely to be the physiological substrate.</text>
</comment>
<comment type="pathway">
    <text evidence="1 6 7">Protein modification; protein lipoylation via endogenous pathway; protein N(6)-(lipoyl)lysine from octanoyl-[acyl-carrier-protein]: step 1/2.</text>
</comment>
<name>H6L176_SAPGL</name>
<dbReference type="PROSITE" id="PS51733">
    <property type="entry name" value="BPL_LPL_CATALYTIC"/>
    <property type="match status" value="1"/>
</dbReference>
<evidence type="ECO:0000313" key="13">
    <source>
        <dbReference type="Proteomes" id="UP000007519"/>
    </source>
</evidence>
<dbReference type="PANTHER" id="PTHR10993:SF12">
    <property type="entry name" value="OCTANOYLTRANSFERASE"/>
    <property type="match status" value="1"/>
</dbReference>
<dbReference type="GO" id="GO:0016874">
    <property type="term" value="F:ligase activity"/>
    <property type="evidence" value="ECO:0007669"/>
    <property type="project" value="UniProtKB-KW"/>
</dbReference>
<dbReference type="PIRSF" id="PIRSF016262">
    <property type="entry name" value="LPLase"/>
    <property type="match status" value="1"/>
</dbReference>
<sequence>MSKNVKVEELGRINYEEAWAYQTELFNACIDRKKRQRAGEELEQFGHFLFCEHPHVYTLGRNGKEAHLLLDEAGLQAHEASFVKINRGGDITYHGLGQIVGYPILDLDCFFTDIGRYIRSIEEMVIRTLKDYGITAGRIKGESGVWLDEDGPNARKICAIGVHLSRWVTMHGFAFNINTDMSYFGHIIPCGIQDKGVTSLAQELGRPVAEEEVKSLLSRHFADIFAAELDFSLAPNLLQHEK</sequence>
<dbReference type="GO" id="GO:0005737">
    <property type="term" value="C:cytoplasm"/>
    <property type="evidence" value="ECO:0007669"/>
    <property type="project" value="UniProtKB-SubCell"/>
</dbReference>
<accession>H6L176</accession>
<evidence type="ECO:0000256" key="9">
    <source>
        <dbReference type="PIRSR" id="PIRSR016262-2"/>
    </source>
</evidence>
<evidence type="ECO:0000256" key="5">
    <source>
        <dbReference type="ARBA" id="ARBA00024732"/>
    </source>
</evidence>
<dbReference type="PANTHER" id="PTHR10993">
    <property type="entry name" value="OCTANOYLTRANSFERASE"/>
    <property type="match status" value="1"/>
</dbReference>
<dbReference type="OrthoDB" id="9787061at2"/>
<dbReference type="Pfam" id="PF21948">
    <property type="entry name" value="LplA-B_cat"/>
    <property type="match status" value="1"/>
</dbReference>
<dbReference type="CDD" id="cd16444">
    <property type="entry name" value="LipB"/>
    <property type="match status" value="1"/>
</dbReference>
<evidence type="ECO:0000256" key="1">
    <source>
        <dbReference type="ARBA" id="ARBA00004821"/>
    </source>
</evidence>
<gene>
    <name evidence="6 12" type="primary">lipB</name>
    <name evidence="12" type="ordered locus">SGRA_3387</name>
</gene>
<dbReference type="AlphaFoldDB" id="H6L176"/>
<evidence type="ECO:0000256" key="8">
    <source>
        <dbReference type="PIRSR" id="PIRSR016262-1"/>
    </source>
</evidence>
<proteinExistence type="inferred from homology"/>
<dbReference type="Proteomes" id="UP000007519">
    <property type="component" value="Chromosome"/>
</dbReference>
<evidence type="ECO:0000256" key="3">
    <source>
        <dbReference type="ARBA" id="ARBA00022679"/>
    </source>
</evidence>
<reference evidence="12 13" key="1">
    <citation type="journal article" date="2012" name="Stand. Genomic Sci.">
        <title>Complete genome sequencing and analysis of Saprospira grandis str. Lewin, a predatory marine bacterium.</title>
        <authorList>
            <person name="Saw J.H."/>
            <person name="Yuryev A."/>
            <person name="Kanbe M."/>
            <person name="Hou S."/>
            <person name="Young A.G."/>
            <person name="Aizawa S."/>
            <person name="Alam M."/>
        </authorList>
    </citation>
    <scope>NUCLEOTIDE SEQUENCE [LARGE SCALE GENOMIC DNA]</scope>
    <source>
        <strain evidence="12 13">Lewin</strain>
    </source>
</reference>
<dbReference type="InterPro" id="IPR004143">
    <property type="entry name" value="BPL_LPL_catalytic"/>
</dbReference>
<evidence type="ECO:0000256" key="4">
    <source>
        <dbReference type="ARBA" id="ARBA00023315"/>
    </source>
</evidence>